<dbReference type="InterPro" id="IPR000673">
    <property type="entry name" value="Sig_transdc_resp-reg_Me-estase"/>
</dbReference>
<evidence type="ECO:0000256" key="5">
    <source>
        <dbReference type="PROSITE-ProRule" id="PRU00169"/>
    </source>
</evidence>
<dbReference type="InterPro" id="IPR011006">
    <property type="entry name" value="CheY-like_superfamily"/>
</dbReference>
<dbReference type="PANTHER" id="PTHR42872:SF3">
    <property type="entry name" value="PROTEIN-GLUTAMATE METHYLESTERASE_PROTEIN-GLUTAMINE GLUTAMINASE 1"/>
    <property type="match status" value="1"/>
</dbReference>
<dbReference type="GO" id="GO:0000156">
    <property type="term" value="F:phosphorelay response regulator activity"/>
    <property type="evidence" value="ECO:0007669"/>
    <property type="project" value="InterPro"/>
</dbReference>
<proteinExistence type="inferred from homology"/>
<feature type="active site" evidence="3 4">
    <location>
        <position position="299"/>
    </location>
</feature>
<comment type="catalytic activity">
    <reaction evidence="3">
        <text>L-glutaminyl-[protein] + H2O = L-glutamyl-[protein] + NH4(+)</text>
        <dbReference type="Rhea" id="RHEA:16441"/>
        <dbReference type="Rhea" id="RHEA-COMP:10207"/>
        <dbReference type="Rhea" id="RHEA-COMP:10208"/>
        <dbReference type="ChEBI" id="CHEBI:15377"/>
        <dbReference type="ChEBI" id="CHEBI:28938"/>
        <dbReference type="ChEBI" id="CHEBI:29973"/>
        <dbReference type="ChEBI" id="CHEBI:30011"/>
        <dbReference type="EC" id="3.5.1.44"/>
    </reaction>
</comment>
<dbReference type="Pfam" id="PF00072">
    <property type="entry name" value="Response_reg"/>
    <property type="match status" value="1"/>
</dbReference>
<feature type="domain" description="Response regulatory" evidence="6">
    <location>
        <begin position="5"/>
        <end position="123"/>
    </location>
</feature>
<comment type="catalytic activity">
    <reaction evidence="2 3">
        <text>[protein]-L-glutamate 5-O-methyl ester + H2O = L-glutamyl-[protein] + methanol + H(+)</text>
        <dbReference type="Rhea" id="RHEA:23236"/>
        <dbReference type="Rhea" id="RHEA-COMP:10208"/>
        <dbReference type="Rhea" id="RHEA-COMP:10311"/>
        <dbReference type="ChEBI" id="CHEBI:15377"/>
        <dbReference type="ChEBI" id="CHEBI:15378"/>
        <dbReference type="ChEBI" id="CHEBI:17790"/>
        <dbReference type="ChEBI" id="CHEBI:29973"/>
        <dbReference type="ChEBI" id="CHEBI:82795"/>
        <dbReference type="EC" id="3.1.1.61"/>
    </reaction>
</comment>
<protein>
    <recommendedName>
        <fullName evidence="3">Protein-glutamate methylesterase/protein-glutamine glutaminase</fullName>
        <ecNumber evidence="3">3.1.1.61</ecNumber>
        <ecNumber evidence="3">3.5.1.44</ecNumber>
    </recommendedName>
</protein>
<dbReference type="PIRSF" id="PIRSF000876">
    <property type="entry name" value="RR_chemtxs_CheB"/>
    <property type="match status" value="1"/>
</dbReference>
<evidence type="ECO:0000259" key="7">
    <source>
        <dbReference type="PROSITE" id="PS50122"/>
    </source>
</evidence>
<dbReference type="GO" id="GO:0008984">
    <property type="term" value="F:protein-glutamate methylesterase activity"/>
    <property type="evidence" value="ECO:0007669"/>
    <property type="project" value="UniProtKB-UniRule"/>
</dbReference>
<evidence type="ECO:0000259" key="6">
    <source>
        <dbReference type="PROSITE" id="PS50110"/>
    </source>
</evidence>
<dbReference type="PROSITE" id="PS50110">
    <property type="entry name" value="RESPONSE_REGULATORY"/>
    <property type="match status" value="1"/>
</dbReference>
<name>A0A1D8AXK2_9BACT</name>
<keyword evidence="9" id="KW-1185">Reference proteome</keyword>
<feature type="domain" description="CheB-type methylesterase" evidence="7">
    <location>
        <begin position="162"/>
        <end position="357"/>
    </location>
</feature>
<dbReference type="PROSITE" id="PS50122">
    <property type="entry name" value="CHEB"/>
    <property type="match status" value="1"/>
</dbReference>
<keyword evidence="3" id="KW-0963">Cytoplasm</keyword>
<dbReference type="Proteomes" id="UP000095228">
    <property type="component" value="Chromosome"/>
</dbReference>
<comment type="subcellular location">
    <subcellularLocation>
        <location evidence="3">Cytoplasm</location>
    </subcellularLocation>
</comment>
<dbReference type="SUPFAM" id="SSF52738">
    <property type="entry name" value="Methylesterase CheB, C-terminal domain"/>
    <property type="match status" value="1"/>
</dbReference>
<evidence type="ECO:0000256" key="1">
    <source>
        <dbReference type="ARBA" id="ARBA00022801"/>
    </source>
</evidence>
<dbReference type="GO" id="GO:0006935">
    <property type="term" value="P:chemotaxis"/>
    <property type="evidence" value="ECO:0007669"/>
    <property type="project" value="UniProtKB-UniRule"/>
</dbReference>
<dbReference type="Gene3D" id="3.40.50.180">
    <property type="entry name" value="Methylesterase CheB, C-terminal domain"/>
    <property type="match status" value="1"/>
</dbReference>
<dbReference type="GO" id="GO:0050568">
    <property type="term" value="F:protein-glutamine glutaminase activity"/>
    <property type="evidence" value="ECO:0007669"/>
    <property type="project" value="UniProtKB-UniRule"/>
</dbReference>
<dbReference type="PATRIC" id="fig|1838286.3.peg.2712"/>
<dbReference type="STRING" id="1838286.Verru16b_02698"/>
<dbReference type="SUPFAM" id="SSF52172">
    <property type="entry name" value="CheY-like"/>
    <property type="match status" value="1"/>
</dbReference>
<dbReference type="InterPro" id="IPR001789">
    <property type="entry name" value="Sig_transdc_resp-reg_receiver"/>
</dbReference>
<dbReference type="KEGG" id="obg:Verru16b_02698"/>
<evidence type="ECO:0000256" key="4">
    <source>
        <dbReference type="PROSITE-ProRule" id="PRU00050"/>
    </source>
</evidence>
<dbReference type="NCBIfam" id="NF001965">
    <property type="entry name" value="PRK00742.1"/>
    <property type="match status" value="1"/>
</dbReference>
<dbReference type="InterPro" id="IPR035909">
    <property type="entry name" value="CheB_C"/>
</dbReference>
<evidence type="ECO:0000256" key="2">
    <source>
        <dbReference type="ARBA" id="ARBA00048267"/>
    </source>
</evidence>
<dbReference type="EC" id="3.5.1.44" evidence="3"/>
<dbReference type="InterPro" id="IPR008248">
    <property type="entry name" value="CheB-like"/>
</dbReference>
<dbReference type="Gene3D" id="3.40.50.2300">
    <property type="match status" value="1"/>
</dbReference>
<keyword evidence="3 5" id="KW-0597">Phosphoprotein</keyword>
<evidence type="ECO:0000313" key="8">
    <source>
        <dbReference type="EMBL" id="AOS45614.1"/>
    </source>
</evidence>
<dbReference type="CDD" id="cd17541">
    <property type="entry name" value="REC_CheB-like"/>
    <property type="match status" value="1"/>
</dbReference>
<dbReference type="OrthoDB" id="9793421at2"/>
<dbReference type="HAMAP" id="MF_00099">
    <property type="entry name" value="CheB_chemtxs"/>
    <property type="match status" value="1"/>
</dbReference>
<feature type="active site" evidence="3 4">
    <location>
        <position position="201"/>
    </location>
</feature>
<reference evidence="8 9" key="1">
    <citation type="submission" date="2016-06" db="EMBL/GenBank/DDBJ databases">
        <title>Three novel species with peptidoglycan cell walls form the new genus Lacunisphaera gen. nov. in the family Opitutaceae of the verrucomicrobial subdivision 4.</title>
        <authorList>
            <person name="Rast P."/>
            <person name="Gloeckner I."/>
            <person name="Jogler M."/>
            <person name="Boedeker C."/>
            <person name="Jeske O."/>
            <person name="Wiegand S."/>
            <person name="Reinhardt R."/>
            <person name="Schumann P."/>
            <person name="Rohde M."/>
            <person name="Spring S."/>
            <person name="Gloeckner F.O."/>
            <person name="Jogler C."/>
        </authorList>
    </citation>
    <scope>NUCLEOTIDE SEQUENCE [LARGE SCALE GENOMIC DNA]</scope>
    <source>
        <strain evidence="8 9">IG16b</strain>
    </source>
</reference>
<comment type="similarity">
    <text evidence="3">Belongs to the CheB family.</text>
</comment>
<gene>
    <name evidence="8" type="primary">cheB_2</name>
    <name evidence="3" type="synonym">cheB</name>
    <name evidence="8" type="ORF">Verru16b_02698</name>
</gene>
<dbReference type="RefSeq" id="WP_069962741.1">
    <property type="nucleotide sequence ID" value="NZ_CP016094.1"/>
</dbReference>
<dbReference type="PANTHER" id="PTHR42872">
    <property type="entry name" value="PROTEIN-GLUTAMATE METHYLESTERASE/PROTEIN-GLUTAMINE GLUTAMINASE"/>
    <property type="match status" value="1"/>
</dbReference>
<comment type="domain">
    <text evidence="3">Contains a C-terminal catalytic domain, and an N-terminal region which modulates catalytic activity.</text>
</comment>
<comment type="function">
    <text evidence="3">Involved in chemotaxis. Part of a chemotaxis signal transduction system that modulates chemotaxis in response to various stimuli. Catalyzes the demethylation of specific methylglutamate residues introduced into the chemoreceptors (methyl-accepting chemotaxis proteins or MCP) by CheR. Also mediates the irreversible deamidation of specific glutamine residues to glutamic acid.</text>
</comment>
<sequence>MPKLRALVVDDAVVMRRLVATVLESDPAIEVAGSAANGRIALQKLTQVNPDFVTLDMEMPELDGLATLREIRRTHPRLPVIMLSLATRRGAVATLDALAAGASDYVTKPSDVANLEQSIALLQHDLLPRIHAHCRIASPAPVPATPGHAASTRPGAACPHGPAGGAELLVIATSTGGPNALCKVFSGLTRPVPVPVAIVQHMPPLFTETLAHRLDTLSPHLRCKEAAEGDILQAGHAYLAPGGRHLALERLPAGDLVCRLLDTPPENSCRPAADVLFRSAAAVAGGHVLAVVMTGMGHDGLRGCEHIHEAGGSIILQDEASSIVWGMPGAVAHAGLTRCILPLGEIAPQISRQLTLVPA</sequence>
<dbReference type="AlphaFoldDB" id="A0A1D8AXK2"/>
<dbReference type="EMBL" id="CP016094">
    <property type="protein sequence ID" value="AOS45614.1"/>
    <property type="molecule type" value="Genomic_DNA"/>
</dbReference>
<dbReference type="GO" id="GO:0005737">
    <property type="term" value="C:cytoplasm"/>
    <property type="evidence" value="ECO:0007669"/>
    <property type="project" value="UniProtKB-SubCell"/>
</dbReference>
<keyword evidence="1 3" id="KW-0378">Hydrolase</keyword>
<feature type="modified residue" description="4-aspartylphosphate" evidence="3 5">
    <location>
        <position position="56"/>
    </location>
</feature>
<comment type="PTM">
    <text evidence="3">Phosphorylated by CheA. Phosphorylation of the N-terminal regulatory domain activates the methylesterase activity.</text>
</comment>
<feature type="active site" evidence="3 4">
    <location>
        <position position="174"/>
    </location>
</feature>
<dbReference type="EC" id="3.1.1.61" evidence="3"/>
<accession>A0A1D8AXK2</accession>
<dbReference type="CDD" id="cd16432">
    <property type="entry name" value="CheB_Rec"/>
    <property type="match status" value="1"/>
</dbReference>
<evidence type="ECO:0000256" key="3">
    <source>
        <dbReference type="HAMAP-Rule" id="MF_00099"/>
    </source>
</evidence>
<dbReference type="Pfam" id="PF01339">
    <property type="entry name" value="CheB_methylest"/>
    <property type="match status" value="1"/>
</dbReference>
<evidence type="ECO:0000313" key="9">
    <source>
        <dbReference type="Proteomes" id="UP000095228"/>
    </source>
</evidence>
<dbReference type="SMART" id="SM00448">
    <property type="entry name" value="REC"/>
    <property type="match status" value="1"/>
</dbReference>
<organism evidence="8 9">
    <name type="scientific">Lacunisphaera limnophila</name>
    <dbReference type="NCBI Taxonomy" id="1838286"/>
    <lineage>
        <taxon>Bacteria</taxon>
        <taxon>Pseudomonadati</taxon>
        <taxon>Verrucomicrobiota</taxon>
        <taxon>Opitutia</taxon>
        <taxon>Opitutales</taxon>
        <taxon>Opitutaceae</taxon>
        <taxon>Lacunisphaera</taxon>
    </lineage>
</organism>
<keyword evidence="3 4" id="KW-0145">Chemotaxis</keyword>